<dbReference type="Gene3D" id="2.40.10.10">
    <property type="entry name" value="Trypsin-like serine proteases"/>
    <property type="match status" value="2"/>
</dbReference>
<dbReference type="EMBL" id="CAVLEF010000009">
    <property type="protein sequence ID" value="CAK1547623.1"/>
    <property type="molecule type" value="Genomic_DNA"/>
</dbReference>
<gene>
    <name evidence="10" type="ORF">LNINA_LOCUS7084</name>
</gene>
<dbReference type="GO" id="GO:0004252">
    <property type="term" value="F:serine-type endopeptidase activity"/>
    <property type="evidence" value="ECO:0007669"/>
    <property type="project" value="InterPro"/>
</dbReference>
<evidence type="ECO:0000256" key="8">
    <source>
        <dbReference type="ARBA" id="ARBA00024195"/>
    </source>
</evidence>
<keyword evidence="6" id="KW-1015">Disulfide bond</keyword>
<dbReference type="PANTHER" id="PTHR24256">
    <property type="entry name" value="TRYPTASE-RELATED"/>
    <property type="match status" value="1"/>
</dbReference>
<dbReference type="PRINTS" id="PR00722">
    <property type="entry name" value="CHYMOTRYPSIN"/>
</dbReference>
<keyword evidence="5" id="KW-0720">Serine protease</keyword>
<evidence type="ECO:0000256" key="1">
    <source>
        <dbReference type="ARBA" id="ARBA00004239"/>
    </source>
</evidence>
<comment type="subcellular location">
    <subcellularLocation>
        <location evidence="1">Secreted</location>
        <location evidence="1">Extracellular space</location>
    </subcellularLocation>
</comment>
<dbReference type="InterPro" id="IPR001254">
    <property type="entry name" value="Trypsin_dom"/>
</dbReference>
<dbReference type="InterPro" id="IPR001314">
    <property type="entry name" value="Peptidase_S1A"/>
</dbReference>
<name>A0AAV1JDT1_9NEOP</name>
<evidence type="ECO:0000256" key="6">
    <source>
        <dbReference type="ARBA" id="ARBA00023157"/>
    </source>
</evidence>
<organism evidence="10 11">
    <name type="scientific">Leptosia nina</name>
    <dbReference type="NCBI Taxonomy" id="320188"/>
    <lineage>
        <taxon>Eukaryota</taxon>
        <taxon>Metazoa</taxon>
        <taxon>Ecdysozoa</taxon>
        <taxon>Arthropoda</taxon>
        <taxon>Hexapoda</taxon>
        <taxon>Insecta</taxon>
        <taxon>Pterygota</taxon>
        <taxon>Neoptera</taxon>
        <taxon>Endopterygota</taxon>
        <taxon>Lepidoptera</taxon>
        <taxon>Glossata</taxon>
        <taxon>Ditrysia</taxon>
        <taxon>Papilionoidea</taxon>
        <taxon>Pieridae</taxon>
        <taxon>Pierinae</taxon>
        <taxon>Leptosia</taxon>
    </lineage>
</organism>
<dbReference type="InterPro" id="IPR043504">
    <property type="entry name" value="Peptidase_S1_PA_chymotrypsin"/>
</dbReference>
<dbReference type="SUPFAM" id="SSF50494">
    <property type="entry name" value="Trypsin-like serine proteases"/>
    <property type="match status" value="1"/>
</dbReference>
<keyword evidence="3" id="KW-0732">Signal</keyword>
<sequence length="296" mass="33102">MQGLNKLKVLWKTNAWSFILRSSENLPDPSSGCCGMHLAALHTHDKGDAALNQYPWLALIEDSSGRITCTGALISSRYVLTAAQCGFREPKSVRLGEYNKTNSELDCLMVNGAMKCADRVLTVPIEYMKPHPEWSRQNLRLNDLALIKLKKPVPYTEYIRPICLPTNDVNSSPPKGLTFVIAGWGSKPSSFQEDDVVKHFVEVPYVSLEQCRAAYENYNPHHFMINSYHICAGGEKDRDSCRGDGGGPLMQEQNGRHIVAGIVSFGPKQCGTRGIPSVYTNTYKYLSWIRSVIRPY</sequence>
<dbReference type="GO" id="GO:0006508">
    <property type="term" value="P:proteolysis"/>
    <property type="evidence" value="ECO:0007669"/>
    <property type="project" value="UniProtKB-KW"/>
</dbReference>
<dbReference type="SMART" id="SM00020">
    <property type="entry name" value="Tryp_SPc"/>
    <property type="match status" value="1"/>
</dbReference>
<comment type="similarity">
    <text evidence="8">Belongs to the peptidase S1 family. CLIP subfamily.</text>
</comment>
<dbReference type="Pfam" id="PF00089">
    <property type="entry name" value="Trypsin"/>
    <property type="match status" value="1"/>
</dbReference>
<reference evidence="10 11" key="1">
    <citation type="submission" date="2023-11" db="EMBL/GenBank/DDBJ databases">
        <authorList>
            <person name="Okamura Y."/>
        </authorList>
    </citation>
    <scope>NUCLEOTIDE SEQUENCE [LARGE SCALE GENOMIC DNA]</scope>
</reference>
<dbReference type="AlphaFoldDB" id="A0AAV1JDT1"/>
<evidence type="ECO:0000259" key="9">
    <source>
        <dbReference type="PROSITE" id="PS50240"/>
    </source>
</evidence>
<dbReference type="FunFam" id="2.40.10.10:FF:000036">
    <property type="entry name" value="Trypsin beta"/>
    <property type="match status" value="1"/>
</dbReference>
<dbReference type="PROSITE" id="PS50240">
    <property type="entry name" value="TRYPSIN_DOM"/>
    <property type="match status" value="1"/>
</dbReference>
<evidence type="ECO:0000256" key="2">
    <source>
        <dbReference type="ARBA" id="ARBA00022670"/>
    </source>
</evidence>
<evidence type="ECO:0000256" key="3">
    <source>
        <dbReference type="ARBA" id="ARBA00022729"/>
    </source>
</evidence>
<accession>A0AAV1JDT1</accession>
<evidence type="ECO:0000313" key="10">
    <source>
        <dbReference type="EMBL" id="CAK1547623.1"/>
    </source>
</evidence>
<protein>
    <recommendedName>
        <fullName evidence="9">Peptidase S1 domain-containing protein</fullName>
    </recommendedName>
</protein>
<keyword evidence="11" id="KW-1185">Reference proteome</keyword>
<dbReference type="InterPro" id="IPR051487">
    <property type="entry name" value="Ser/Thr_Proteases_Immune/Dev"/>
</dbReference>
<dbReference type="CDD" id="cd00190">
    <property type="entry name" value="Tryp_SPc"/>
    <property type="match status" value="1"/>
</dbReference>
<evidence type="ECO:0000256" key="7">
    <source>
        <dbReference type="ARBA" id="ARBA00023180"/>
    </source>
</evidence>
<evidence type="ECO:0000256" key="4">
    <source>
        <dbReference type="ARBA" id="ARBA00022801"/>
    </source>
</evidence>
<dbReference type="Proteomes" id="UP001497472">
    <property type="component" value="Unassembled WGS sequence"/>
</dbReference>
<dbReference type="InterPro" id="IPR009003">
    <property type="entry name" value="Peptidase_S1_PA"/>
</dbReference>
<evidence type="ECO:0000256" key="5">
    <source>
        <dbReference type="ARBA" id="ARBA00022825"/>
    </source>
</evidence>
<evidence type="ECO:0000313" key="11">
    <source>
        <dbReference type="Proteomes" id="UP001497472"/>
    </source>
</evidence>
<keyword evidence="4" id="KW-0378">Hydrolase</keyword>
<keyword evidence="2" id="KW-0645">Protease</keyword>
<comment type="caution">
    <text evidence="10">The sequence shown here is derived from an EMBL/GenBank/DDBJ whole genome shotgun (WGS) entry which is preliminary data.</text>
</comment>
<proteinExistence type="inferred from homology"/>
<dbReference type="GO" id="GO:0005576">
    <property type="term" value="C:extracellular region"/>
    <property type="evidence" value="ECO:0007669"/>
    <property type="project" value="UniProtKB-SubCell"/>
</dbReference>
<feature type="domain" description="Peptidase S1" evidence="9">
    <location>
        <begin position="38"/>
        <end position="294"/>
    </location>
</feature>
<keyword evidence="7" id="KW-0325">Glycoprotein</keyword>
<dbReference type="FunFam" id="2.40.10.10:FF:000028">
    <property type="entry name" value="Serine protease easter"/>
    <property type="match status" value="1"/>
</dbReference>